<comment type="caution">
    <text evidence="2">The sequence shown here is derived from an EMBL/GenBank/DDBJ whole genome shotgun (WGS) entry which is preliminary data.</text>
</comment>
<feature type="domain" description="KTSC" evidence="1">
    <location>
        <begin position="7"/>
        <end position="64"/>
    </location>
</feature>
<evidence type="ECO:0000313" key="3">
    <source>
        <dbReference type="Proteomes" id="UP001195624"/>
    </source>
</evidence>
<gene>
    <name evidence="2" type="ORF">J2125_004235</name>
</gene>
<reference evidence="2 3" key="1">
    <citation type="submission" date="2021-03" db="EMBL/GenBank/DDBJ databases">
        <authorList>
            <person name="D'Agostino P."/>
            <person name="Huntemann M."/>
            <person name="Clum A."/>
            <person name="Spunde A."/>
            <person name="Palaniappan K."/>
            <person name="Ritter S."/>
            <person name="Mikhailova N."/>
            <person name="Chen I.-M."/>
            <person name="Stamatis D."/>
            <person name="Reddy T."/>
            <person name="O'Malley R."/>
            <person name="Daum C."/>
            <person name="Shapiro N."/>
            <person name="Ivanova N."/>
            <person name="Kyrpides N."/>
            <person name="Woyke T."/>
        </authorList>
    </citation>
    <scope>NUCLEOTIDE SEQUENCE [LARGE SCALE GENOMIC DNA]</scope>
    <source>
        <strain evidence="2 3">WS4403</strain>
    </source>
</reference>
<sequence>MKRRNVNSTKIHTVGYDMDNKLLEIEFQQQEIYRYRHVPLTIFHLLMAAKSKGQFFAENIKNQYPHNKVA</sequence>
<keyword evidence="3" id="KW-1185">Reference proteome</keyword>
<organism evidence="2 3">
    <name type="scientific">Winslowiella toletana</name>
    <dbReference type="NCBI Taxonomy" id="92490"/>
    <lineage>
        <taxon>Bacteria</taxon>
        <taxon>Pseudomonadati</taxon>
        <taxon>Pseudomonadota</taxon>
        <taxon>Gammaproteobacteria</taxon>
        <taxon>Enterobacterales</taxon>
        <taxon>Erwiniaceae</taxon>
        <taxon>Winslowiella</taxon>
    </lineage>
</organism>
<accession>A0ABS4PGL8</accession>
<dbReference type="Pfam" id="PF13619">
    <property type="entry name" value="KTSC"/>
    <property type="match status" value="1"/>
</dbReference>
<dbReference type="InterPro" id="IPR025309">
    <property type="entry name" value="KTSC_dom"/>
</dbReference>
<proteinExistence type="predicted"/>
<dbReference type="RefSeq" id="WP_017801965.1">
    <property type="nucleotide sequence ID" value="NZ_JAGGMQ010000001.1"/>
</dbReference>
<name>A0ABS4PGL8_9GAMM</name>
<protein>
    <recommendedName>
        <fullName evidence="1">KTSC domain-containing protein</fullName>
    </recommendedName>
</protein>
<reference evidence="3" key="2">
    <citation type="submission" date="2023-07" db="EMBL/GenBank/DDBJ databases">
        <title>Genome mining of underrepresented organisms for secondary metabolites.</title>
        <authorList>
            <person name="D'Agostino P.M."/>
        </authorList>
    </citation>
    <scope>NUCLEOTIDE SEQUENCE [LARGE SCALE GENOMIC DNA]</scope>
    <source>
        <strain evidence="3">WS4403</strain>
    </source>
</reference>
<evidence type="ECO:0000259" key="1">
    <source>
        <dbReference type="Pfam" id="PF13619"/>
    </source>
</evidence>
<dbReference type="Proteomes" id="UP001195624">
    <property type="component" value="Unassembled WGS sequence"/>
</dbReference>
<dbReference type="EMBL" id="JAGGMQ010000001">
    <property type="protein sequence ID" value="MBP2171043.1"/>
    <property type="molecule type" value="Genomic_DNA"/>
</dbReference>
<evidence type="ECO:0000313" key="2">
    <source>
        <dbReference type="EMBL" id="MBP2171043.1"/>
    </source>
</evidence>